<protein>
    <submittedName>
        <fullName evidence="1">Uncharacterized protein</fullName>
    </submittedName>
</protein>
<evidence type="ECO:0000313" key="1">
    <source>
        <dbReference type="EMBL" id="MFC7218592.1"/>
    </source>
</evidence>
<dbReference type="EMBL" id="JBHSZO010000013">
    <property type="protein sequence ID" value="MFC7218592.1"/>
    <property type="molecule type" value="Genomic_DNA"/>
</dbReference>
<reference evidence="2" key="1">
    <citation type="journal article" date="2019" name="Int. J. Syst. Evol. Microbiol.">
        <title>The Global Catalogue of Microorganisms (GCM) 10K type strain sequencing project: providing services to taxonomists for standard genome sequencing and annotation.</title>
        <authorList>
            <consortium name="The Broad Institute Genomics Platform"/>
            <consortium name="The Broad Institute Genome Sequencing Center for Infectious Disease"/>
            <person name="Wu L."/>
            <person name="Ma J."/>
        </authorList>
    </citation>
    <scope>NUCLEOTIDE SEQUENCE [LARGE SCALE GENOMIC DNA]</scope>
    <source>
        <strain evidence="2">CGMCC 1.13681</strain>
    </source>
</reference>
<dbReference type="RefSeq" id="WP_386413976.1">
    <property type="nucleotide sequence ID" value="NZ_JBHSZO010000013.1"/>
</dbReference>
<accession>A0ABW2GIB6</accession>
<name>A0ABW2GIB6_9ACTN</name>
<gene>
    <name evidence="1" type="ORF">ACFQLX_10495</name>
</gene>
<organism evidence="1 2">
    <name type="scientific">Streptomyces polyrhachis</name>
    <dbReference type="NCBI Taxonomy" id="1282885"/>
    <lineage>
        <taxon>Bacteria</taxon>
        <taxon>Bacillati</taxon>
        <taxon>Actinomycetota</taxon>
        <taxon>Actinomycetes</taxon>
        <taxon>Kitasatosporales</taxon>
        <taxon>Streptomycetaceae</taxon>
        <taxon>Streptomyces</taxon>
    </lineage>
</organism>
<keyword evidence="2" id="KW-1185">Reference proteome</keyword>
<comment type="caution">
    <text evidence="1">The sequence shown here is derived from an EMBL/GenBank/DDBJ whole genome shotgun (WGS) entry which is preliminary data.</text>
</comment>
<sequence>MGKDKDNDKGNIDVSDAAFLDTAARRYAASQGWAMENDSYPIRPADMHGAEDLHRAIHAVGRGSEPHDEIRRHIMDRAKALGLSAEIPSDWNTDGSLSG</sequence>
<dbReference type="Proteomes" id="UP001596413">
    <property type="component" value="Unassembled WGS sequence"/>
</dbReference>
<evidence type="ECO:0000313" key="2">
    <source>
        <dbReference type="Proteomes" id="UP001596413"/>
    </source>
</evidence>
<proteinExistence type="predicted"/>